<dbReference type="InterPro" id="IPR005119">
    <property type="entry name" value="LysR_subst-bd"/>
</dbReference>
<dbReference type="Pfam" id="PF03466">
    <property type="entry name" value="LysR_substrate"/>
    <property type="match status" value="1"/>
</dbReference>
<name>A0A562T879_9HYPH</name>
<keyword evidence="7" id="KW-1185">Reference proteome</keyword>
<dbReference type="Pfam" id="PF00126">
    <property type="entry name" value="HTH_1"/>
    <property type="match status" value="1"/>
</dbReference>
<evidence type="ECO:0000256" key="2">
    <source>
        <dbReference type="ARBA" id="ARBA00023015"/>
    </source>
</evidence>
<keyword evidence="4" id="KW-0804">Transcription</keyword>
<sequence>MIAGMMQKMDIDELQALCMIAELGGVTRAAERLGLSQSAVSHKIRRLEDRLGRSLLRRQPGSPLLTEDGTKLLGYAKRILALHDEAVSTLSSRPLAGHIRLGMTEDTTTGGLSRILGRFSRLYPDVHVQTHVRQSLELEEELARGDIDLGVMQVFAHRKAPGDAVLFEDSLHWIKARDFQLDVSAPVPFIAFDENCFYRRWAMEDERGGDTVFKTVLECASTAGVLAGVKAGLGIALMNARHLSDDFDVIDTAIGEVPPPISYVIRHAPKSKSVAARALSTEIEREGNGSAALRAA</sequence>
<dbReference type="EMBL" id="VLLF01000003">
    <property type="protein sequence ID" value="TWI89583.1"/>
    <property type="molecule type" value="Genomic_DNA"/>
</dbReference>
<dbReference type="SUPFAM" id="SSF46785">
    <property type="entry name" value="Winged helix' DNA-binding domain"/>
    <property type="match status" value="1"/>
</dbReference>
<gene>
    <name evidence="6" type="ORF">JM93_01787</name>
</gene>
<dbReference type="GO" id="GO:0003677">
    <property type="term" value="F:DNA binding"/>
    <property type="evidence" value="ECO:0007669"/>
    <property type="project" value="UniProtKB-KW"/>
</dbReference>
<reference evidence="6 7" key="1">
    <citation type="submission" date="2019-07" db="EMBL/GenBank/DDBJ databases">
        <title>Genomic Encyclopedia of Archaeal and Bacterial Type Strains, Phase II (KMG-II): from individual species to whole genera.</title>
        <authorList>
            <person name="Goeker M."/>
        </authorList>
    </citation>
    <scope>NUCLEOTIDE SEQUENCE [LARGE SCALE GENOMIC DNA]</scope>
    <source>
        <strain evidence="6 7">ATCC BAA-252</strain>
    </source>
</reference>
<dbReference type="GO" id="GO:0003700">
    <property type="term" value="F:DNA-binding transcription factor activity"/>
    <property type="evidence" value="ECO:0007669"/>
    <property type="project" value="InterPro"/>
</dbReference>
<keyword evidence="3 6" id="KW-0238">DNA-binding</keyword>
<keyword evidence="2" id="KW-0805">Transcription regulation</keyword>
<evidence type="ECO:0000313" key="6">
    <source>
        <dbReference type="EMBL" id="TWI89583.1"/>
    </source>
</evidence>
<protein>
    <submittedName>
        <fullName evidence="6">DNA-binding transcriptional LysR family regulator</fullName>
    </submittedName>
</protein>
<dbReference type="PANTHER" id="PTHR30579">
    <property type="entry name" value="TRANSCRIPTIONAL REGULATOR"/>
    <property type="match status" value="1"/>
</dbReference>
<dbReference type="PANTHER" id="PTHR30579:SF7">
    <property type="entry name" value="HTH-TYPE TRANSCRIPTIONAL REGULATOR LRHA-RELATED"/>
    <property type="match status" value="1"/>
</dbReference>
<dbReference type="PROSITE" id="PS50931">
    <property type="entry name" value="HTH_LYSR"/>
    <property type="match status" value="1"/>
</dbReference>
<evidence type="ECO:0000256" key="4">
    <source>
        <dbReference type="ARBA" id="ARBA00023163"/>
    </source>
</evidence>
<evidence type="ECO:0000256" key="1">
    <source>
        <dbReference type="ARBA" id="ARBA00009437"/>
    </source>
</evidence>
<evidence type="ECO:0000256" key="3">
    <source>
        <dbReference type="ARBA" id="ARBA00023125"/>
    </source>
</evidence>
<dbReference type="InterPro" id="IPR050176">
    <property type="entry name" value="LTTR"/>
</dbReference>
<dbReference type="AlphaFoldDB" id="A0A562T879"/>
<dbReference type="FunFam" id="1.10.10.10:FF:000001">
    <property type="entry name" value="LysR family transcriptional regulator"/>
    <property type="match status" value="1"/>
</dbReference>
<comment type="caution">
    <text evidence="6">The sequence shown here is derived from an EMBL/GenBank/DDBJ whole genome shotgun (WGS) entry which is preliminary data.</text>
</comment>
<evidence type="ECO:0000259" key="5">
    <source>
        <dbReference type="PROSITE" id="PS50931"/>
    </source>
</evidence>
<dbReference type="InterPro" id="IPR036388">
    <property type="entry name" value="WH-like_DNA-bd_sf"/>
</dbReference>
<dbReference type="Gene3D" id="3.40.190.10">
    <property type="entry name" value="Periplasmic binding protein-like II"/>
    <property type="match status" value="2"/>
</dbReference>
<dbReference type="Gene3D" id="1.10.10.10">
    <property type="entry name" value="Winged helix-like DNA-binding domain superfamily/Winged helix DNA-binding domain"/>
    <property type="match status" value="1"/>
</dbReference>
<dbReference type="Proteomes" id="UP000320593">
    <property type="component" value="Unassembled WGS sequence"/>
</dbReference>
<proteinExistence type="inferred from homology"/>
<evidence type="ECO:0000313" key="7">
    <source>
        <dbReference type="Proteomes" id="UP000320593"/>
    </source>
</evidence>
<dbReference type="InterPro" id="IPR000847">
    <property type="entry name" value="LysR_HTH_N"/>
</dbReference>
<dbReference type="InterPro" id="IPR036390">
    <property type="entry name" value="WH_DNA-bd_sf"/>
</dbReference>
<comment type="similarity">
    <text evidence="1">Belongs to the LysR transcriptional regulatory family.</text>
</comment>
<feature type="domain" description="HTH lysR-type" evidence="5">
    <location>
        <begin position="9"/>
        <end position="66"/>
    </location>
</feature>
<dbReference type="SUPFAM" id="SSF53850">
    <property type="entry name" value="Periplasmic binding protein-like II"/>
    <property type="match status" value="1"/>
</dbReference>
<accession>A0A562T879</accession>
<organism evidence="6 7">
    <name type="scientific">Roseibium hamelinense</name>
    <dbReference type="NCBI Taxonomy" id="150831"/>
    <lineage>
        <taxon>Bacteria</taxon>
        <taxon>Pseudomonadati</taxon>
        <taxon>Pseudomonadota</taxon>
        <taxon>Alphaproteobacteria</taxon>
        <taxon>Hyphomicrobiales</taxon>
        <taxon>Stappiaceae</taxon>
        <taxon>Roseibium</taxon>
    </lineage>
</organism>
<dbReference type="PRINTS" id="PR00039">
    <property type="entry name" value="HTHLYSR"/>
</dbReference>